<dbReference type="EMBL" id="JABELV010000144">
    <property type="protein sequence ID" value="KAG7529573.1"/>
    <property type="molecule type" value="Genomic_DNA"/>
</dbReference>
<comment type="caution">
    <text evidence="2">The sequence shown here is derived from an EMBL/GenBank/DDBJ whole genome shotgun (WGS) entry which is preliminary data.</text>
</comment>
<reference evidence="2" key="1">
    <citation type="submission" date="2020-04" db="EMBL/GenBank/DDBJ databases">
        <title>Analysis of mating type loci in Filobasidium floriforme.</title>
        <authorList>
            <person name="Nowrousian M."/>
        </authorList>
    </citation>
    <scope>NUCLEOTIDE SEQUENCE</scope>
    <source>
        <strain evidence="2">CBS 6242</strain>
    </source>
</reference>
<dbReference type="AlphaFoldDB" id="A0A8K0JHZ6"/>
<accession>A0A8K0JHZ6</accession>
<organism evidence="2 3">
    <name type="scientific">Filobasidium floriforme</name>
    <dbReference type="NCBI Taxonomy" id="5210"/>
    <lineage>
        <taxon>Eukaryota</taxon>
        <taxon>Fungi</taxon>
        <taxon>Dikarya</taxon>
        <taxon>Basidiomycota</taxon>
        <taxon>Agaricomycotina</taxon>
        <taxon>Tremellomycetes</taxon>
        <taxon>Filobasidiales</taxon>
        <taxon>Filobasidiaceae</taxon>
        <taxon>Filobasidium</taxon>
    </lineage>
</organism>
<gene>
    <name evidence="2" type="ORF">FFLO_05545</name>
</gene>
<dbReference type="Proteomes" id="UP000812966">
    <property type="component" value="Unassembled WGS sequence"/>
</dbReference>
<sequence>MPISIVAHFLIERSNVPDVIETLEAGAAKVVDIGLDFWALGILMLEHFAPRFMKEYEVEALVEQAQELDKQHTPAPCIQHLDQLRRLFVSVYDTRAYEAELPAEETPGNKLLKQVLRFCLQRPSNVGLHSANERTQEEIDDLVDTFVRAYPLLPIDELDDYGNTEDDKEAEVDEHENEVDELASSVSAASSGSSVDSLRHPVRLPGNCEIVRYGTTWTMKVVGTVVATEDQTQTFELSSTKHAVGYPKLQPRYYCGSKNCSYSAAKWDDMVHHIAKAHSAACQQLKSTD</sequence>
<keyword evidence="3" id="KW-1185">Reference proteome</keyword>
<name>A0A8K0JHZ6_9TREE</name>
<proteinExistence type="predicted"/>
<evidence type="ECO:0000313" key="3">
    <source>
        <dbReference type="Proteomes" id="UP000812966"/>
    </source>
</evidence>
<feature type="coiled-coil region" evidence="1">
    <location>
        <begin position="158"/>
        <end position="185"/>
    </location>
</feature>
<evidence type="ECO:0000313" key="2">
    <source>
        <dbReference type="EMBL" id="KAG7529573.1"/>
    </source>
</evidence>
<protein>
    <submittedName>
        <fullName evidence="2">Uncharacterized protein</fullName>
    </submittedName>
</protein>
<keyword evidence="1" id="KW-0175">Coiled coil</keyword>
<evidence type="ECO:0000256" key="1">
    <source>
        <dbReference type="SAM" id="Coils"/>
    </source>
</evidence>